<dbReference type="AlphaFoldDB" id="A0A3Q7RBP2"/>
<comment type="function">
    <text evidence="1">Endothelins are endothelium-derived vasoconstrictor peptides.</text>
</comment>
<dbReference type="SMART" id="SM00272">
    <property type="entry name" value="END"/>
    <property type="match status" value="2"/>
</dbReference>
<dbReference type="KEGG" id="vvp:112908267"/>
<sequence>MQSLLPLQACTQRAPTVCGAGSRPGTLWSSGPRDCRGDKPGVMSQAGWRARLWEFRETRGLSRCTRRQGPRRRRRRWTLSQAWAGTEGDCRLCRLLSSAPVQPHAVPRKAWLLSWQEAGAECRPPGVHPPPNTASPFLKTVATGKGQVAAAPEHPAPSARARGSHLRPRRCSCSSWLDKECVYFCHLDIIWVNTPGQTAPYGLGNPPRRRRRSLPKRCECSSGGDPACATFCHRRPWAEAVVVPGSRSPADVFQAGKTWTSAGELLRQLWNISATKIRFPRRPQEAGRQLRPTHPRRRKR</sequence>
<feature type="domain" description="Endothelin-like toxin" evidence="11">
    <location>
        <begin position="217"/>
        <end position="238"/>
    </location>
</feature>
<evidence type="ECO:0000256" key="7">
    <source>
        <dbReference type="ARBA" id="ARBA00022858"/>
    </source>
</evidence>
<dbReference type="GO" id="GO:0031708">
    <property type="term" value="F:endothelin B receptor binding"/>
    <property type="evidence" value="ECO:0007669"/>
    <property type="project" value="TreeGrafter"/>
</dbReference>
<proteinExistence type="inferred from homology"/>
<dbReference type="STRING" id="9627.ENSVVUP00000002647"/>
<dbReference type="PANTHER" id="PTHR13874">
    <property type="entry name" value="ENDOTHELIN"/>
    <property type="match status" value="1"/>
</dbReference>
<dbReference type="InterPro" id="IPR019764">
    <property type="entry name" value="Endothelin_toxin_CS"/>
</dbReference>
<dbReference type="CTD" id="1907"/>
<keyword evidence="7" id="KW-0838">Vasoactive</keyword>
<organism evidence="12 13">
    <name type="scientific">Vulpes vulpes</name>
    <name type="common">Red fox</name>
    <dbReference type="NCBI Taxonomy" id="9627"/>
    <lineage>
        <taxon>Eukaryota</taxon>
        <taxon>Metazoa</taxon>
        <taxon>Chordata</taxon>
        <taxon>Craniata</taxon>
        <taxon>Vertebrata</taxon>
        <taxon>Euteleostomi</taxon>
        <taxon>Mammalia</taxon>
        <taxon>Eutheria</taxon>
        <taxon>Laurasiatheria</taxon>
        <taxon>Carnivora</taxon>
        <taxon>Caniformia</taxon>
        <taxon>Canidae</taxon>
        <taxon>Vulpes</taxon>
    </lineage>
</organism>
<dbReference type="GO" id="GO:0005179">
    <property type="term" value="F:hormone activity"/>
    <property type="evidence" value="ECO:0007669"/>
    <property type="project" value="TreeGrafter"/>
</dbReference>
<dbReference type="GO" id="GO:0019229">
    <property type="term" value="P:regulation of vasoconstriction"/>
    <property type="evidence" value="ECO:0007669"/>
    <property type="project" value="InterPro"/>
</dbReference>
<keyword evidence="6" id="KW-0165">Cleavage on pair of basic residues</keyword>
<keyword evidence="8" id="KW-0839">Vasoconstrictor</keyword>
<feature type="region of interest" description="Disordered" evidence="10">
    <location>
        <begin position="280"/>
        <end position="300"/>
    </location>
</feature>
<dbReference type="GO" id="GO:0014826">
    <property type="term" value="P:vein smooth muscle contraction"/>
    <property type="evidence" value="ECO:0007669"/>
    <property type="project" value="TreeGrafter"/>
</dbReference>
<evidence type="ECO:0000259" key="11">
    <source>
        <dbReference type="SMART" id="SM00272"/>
    </source>
</evidence>
<evidence type="ECO:0000313" key="13">
    <source>
        <dbReference type="RefSeq" id="XP_025839521.2"/>
    </source>
</evidence>
<dbReference type="PRINTS" id="PR00365">
    <property type="entry name" value="ENDOTHELIN"/>
</dbReference>
<evidence type="ECO:0000256" key="2">
    <source>
        <dbReference type="ARBA" id="ARBA00004613"/>
    </source>
</evidence>
<dbReference type="PANTHER" id="PTHR13874:SF9">
    <property type="entry name" value="ENDOTHELIN-2"/>
    <property type="match status" value="1"/>
</dbReference>
<comment type="similarity">
    <text evidence="3">Belongs to the endothelin/sarafotoxin family.</text>
</comment>
<dbReference type="GO" id="GO:0003100">
    <property type="term" value="P:regulation of systemic arterial blood pressure by endothelin"/>
    <property type="evidence" value="ECO:0007669"/>
    <property type="project" value="TreeGrafter"/>
</dbReference>
<dbReference type="RefSeq" id="XP_025839521.2">
    <property type="nucleotide sequence ID" value="XM_025983736.2"/>
</dbReference>
<accession>A0A3Q7RBP2</accession>
<evidence type="ECO:0000256" key="9">
    <source>
        <dbReference type="ARBA" id="ARBA00031940"/>
    </source>
</evidence>
<keyword evidence="12" id="KW-1185">Reference proteome</keyword>
<evidence type="ECO:0000313" key="12">
    <source>
        <dbReference type="Proteomes" id="UP001652641"/>
    </source>
</evidence>
<dbReference type="Pfam" id="PF00322">
    <property type="entry name" value="Endothelin"/>
    <property type="match status" value="1"/>
</dbReference>
<evidence type="ECO:0000256" key="1">
    <source>
        <dbReference type="ARBA" id="ARBA00003023"/>
    </source>
</evidence>
<evidence type="ECO:0000256" key="5">
    <source>
        <dbReference type="ARBA" id="ARBA00022525"/>
    </source>
</evidence>
<feature type="domain" description="Endothelin-like toxin" evidence="11">
    <location>
        <begin position="170"/>
        <end position="191"/>
    </location>
</feature>
<feature type="compositionally biased region" description="Basic residues" evidence="10">
    <location>
        <begin position="291"/>
        <end position="300"/>
    </location>
</feature>
<name>A0A3Q7RBP2_VULVU</name>
<dbReference type="Proteomes" id="UP001652641">
    <property type="component" value="Chromosome 10"/>
</dbReference>
<evidence type="ECO:0000256" key="4">
    <source>
        <dbReference type="ARBA" id="ARBA00017756"/>
    </source>
</evidence>
<dbReference type="GeneID" id="112908267"/>
<reference key="1">
    <citation type="submission" date="2019-01" db="UniProtKB">
        <authorList>
            <consortium name="RefSeq"/>
        </authorList>
    </citation>
    <scope>IDENTIFICATION</scope>
</reference>
<dbReference type="InterPro" id="IPR001928">
    <property type="entry name" value="Endothln-like_toxin"/>
</dbReference>
<evidence type="ECO:0000256" key="3">
    <source>
        <dbReference type="ARBA" id="ARBA00010959"/>
    </source>
</evidence>
<dbReference type="GO" id="GO:0006874">
    <property type="term" value="P:intracellular calcium ion homeostasis"/>
    <property type="evidence" value="ECO:0007669"/>
    <property type="project" value="TreeGrafter"/>
</dbReference>
<evidence type="ECO:0000256" key="10">
    <source>
        <dbReference type="SAM" id="MobiDB-lite"/>
    </source>
</evidence>
<gene>
    <name evidence="13" type="primary">EDN2</name>
</gene>
<dbReference type="InterPro" id="IPR020475">
    <property type="entry name" value="Endothelin"/>
</dbReference>
<dbReference type="PROSITE" id="PS00270">
    <property type="entry name" value="ENDOTHELIN"/>
    <property type="match status" value="1"/>
</dbReference>
<evidence type="ECO:0000256" key="8">
    <source>
        <dbReference type="ARBA" id="ARBA00023322"/>
    </source>
</evidence>
<protein>
    <recommendedName>
        <fullName evidence="4">Endothelin-2</fullName>
    </recommendedName>
    <alternativeName>
        <fullName evidence="9">Preproendothelin-2</fullName>
    </alternativeName>
</protein>
<keyword evidence="5" id="KW-0964">Secreted</keyword>
<dbReference type="GO" id="GO:0005615">
    <property type="term" value="C:extracellular space"/>
    <property type="evidence" value="ECO:0007669"/>
    <property type="project" value="TreeGrafter"/>
</dbReference>
<evidence type="ECO:0000256" key="6">
    <source>
        <dbReference type="ARBA" id="ARBA00022685"/>
    </source>
</evidence>
<reference evidence="13" key="2">
    <citation type="submission" date="2025-08" db="UniProtKB">
        <authorList>
            <consortium name="RefSeq"/>
        </authorList>
    </citation>
    <scope>IDENTIFICATION</scope>
    <source>
        <tissue evidence="13">Cell line</tissue>
    </source>
</reference>
<comment type="subcellular location">
    <subcellularLocation>
        <location evidence="2">Secreted</location>
    </subcellularLocation>
</comment>